<name>A0A8T0TWI4_PANVG</name>
<evidence type="ECO:0000313" key="1">
    <source>
        <dbReference type="EMBL" id="KAG2616301.1"/>
    </source>
</evidence>
<sequence>MQTNSVPSLLQPQMTAAGAPPPLLALSLAPCVQPSTAVGLSSSRRSIHVTREGATTTWASIISQPSTGG</sequence>
<proteinExistence type="predicted"/>
<keyword evidence="2" id="KW-1185">Reference proteome</keyword>
<gene>
    <name evidence="1" type="ORF">PVAP13_3NG198193</name>
</gene>
<dbReference type="EMBL" id="CM029042">
    <property type="protein sequence ID" value="KAG2616301.1"/>
    <property type="molecule type" value="Genomic_DNA"/>
</dbReference>
<accession>A0A8T0TWI4</accession>
<reference evidence="1" key="1">
    <citation type="submission" date="2020-05" db="EMBL/GenBank/DDBJ databases">
        <title>WGS assembly of Panicum virgatum.</title>
        <authorList>
            <person name="Lovell J.T."/>
            <person name="Jenkins J."/>
            <person name="Shu S."/>
            <person name="Juenger T.E."/>
            <person name="Schmutz J."/>
        </authorList>
    </citation>
    <scope>NUCLEOTIDE SEQUENCE</scope>
    <source>
        <strain evidence="1">AP13</strain>
    </source>
</reference>
<evidence type="ECO:0000313" key="2">
    <source>
        <dbReference type="Proteomes" id="UP000823388"/>
    </source>
</evidence>
<protein>
    <submittedName>
        <fullName evidence="1">Uncharacterized protein</fullName>
    </submittedName>
</protein>
<dbReference type="AlphaFoldDB" id="A0A8T0TWI4"/>
<comment type="caution">
    <text evidence="1">The sequence shown here is derived from an EMBL/GenBank/DDBJ whole genome shotgun (WGS) entry which is preliminary data.</text>
</comment>
<dbReference type="Proteomes" id="UP000823388">
    <property type="component" value="Chromosome 3N"/>
</dbReference>
<organism evidence="1 2">
    <name type="scientific">Panicum virgatum</name>
    <name type="common">Blackwell switchgrass</name>
    <dbReference type="NCBI Taxonomy" id="38727"/>
    <lineage>
        <taxon>Eukaryota</taxon>
        <taxon>Viridiplantae</taxon>
        <taxon>Streptophyta</taxon>
        <taxon>Embryophyta</taxon>
        <taxon>Tracheophyta</taxon>
        <taxon>Spermatophyta</taxon>
        <taxon>Magnoliopsida</taxon>
        <taxon>Liliopsida</taxon>
        <taxon>Poales</taxon>
        <taxon>Poaceae</taxon>
        <taxon>PACMAD clade</taxon>
        <taxon>Panicoideae</taxon>
        <taxon>Panicodae</taxon>
        <taxon>Paniceae</taxon>
        <taxon>Panicinae</taxon>
        <taxon>Panicum</taxon>
        <taxon>Panicum sect. Hiantes</taxon>
    </lineage>
</organism>